<keyword evidence="2" id="KW-1185">Reference proteome</keyword>
<name>A0AAD9TQV6_9ROSI</name>
<proteinExistence type="predicted"/>
<protein>
    <submittedName>
        <fullName evidence="1">Uncharacterized protein</fullName>
    </submittedName>
</protein>
<organism evidence="1 2">
    <name type="scientific">Dipteronia dyeriana</name>
    <dbReference type="NCBI Taxonomy" id="168575"/>
    <lineage>
        <taxon>Eukaryota</taxon>
        <taxon>Viridiplantae</taxon>
        <taxon>Streptophyta</taxon>
        <taxon>Embryophyta</taxon>
        <taxon>Tracheophyta</taxon>
        <taxon>Spermatophyta</taxon>
        <taxon>Magnoliopsida</taxon>
        <taxon>eudicotyledons</taxon>
        <taxon>Gunneridae</taxon>
        <taxon>Pentapetalae</taxon>
        <taxon>rosids</taxon>
        <taxon>malvids</taxon>
        <taxon>Sapindales</taxon>
        <taxon>Sapindaceae</taxon>
        <taxon>Hippocastanoideae</taxon>
        <taxon>Acereae</taxon>
        <taxon>Dipteronia</taxon>
    </lineage>
</organism>
<dbReference type="EMBL" id="JANJYI010000008">
    <property type="protein sequence ID" value="KAK2640069.1"/>
    <property type="molecule type" value="Genomic_DNA"/>
</dbReference>
<dbReference type="AlphaFoldDB" id="A0AAD9TQV6"/>
<reference evidence="1" key="1">
    <citation type="journal article" date="2023" name="Plant J.">
        <title>Genome sequences and population genomics provide insights into the demographic history, inbreeding, and mutation load of two 'living fossil' tree species of Dipteronia.</title>
        <authorList>
            <person name="Feng Y."/>
            <person name="Comes H.P."/>
            <person name="Chen J."/>
            <person name="Zhu S."/>
            <person name="Lu R."/>
            <person name="Zhang X."/>
            <person name="Li P."/>
            <person name="Qiu J."/>
            <person name="Olsen K.M."/>
            <person name="Qiu Y."/>
        </authorList>
    </citation>
    <scope>NUCLEOTIDE SEQUENCE</scope>
    <source>
        <strain evidence="1">KIB01</strain>
    </source>
</reference>
<accession>A0AAD9TQV6</accession>
<sequence>MSNQSVKQPLPSLVHLKNCIFFMTTSSDFASTAKRHIAKAKAARLLQNPGSDNLEVRVAFSVELELAGIKVDKGTVELAGTNGGTTS</sequence>
<comment type="caution">
    <text evidence="1">The sequence shown here is derived from an EMBL/GenBank/DDBJ whole genome shotgun (WGS) entry which is preliminary data.</text>
</comment>
<evidence type="ECO:0000313" key="2">
    <source>
        <dbReference type="Proteomes" id="UP001280121"/>
    </source>
</evidence>
<gene>
    <name evidence="1" type="ORF">Ddye_027864</name>
</gene>
<evidence type="ECO:0000313" key="1">
    <source>
        <dbReference type="EMBL" id="KAK2640069.1"/>
    </source>
</evidence>
<dbReference type="Proteomes" id="UP001280121">
    <property type="component" value="Unassembled WGS sequence"/>
</dbReference>